<dbReference type="PROSITE" id="PS50003">
    <property type="entry name" value="PH_DOMAIN"/>
    <property type="match status" value="1"/>
</dbReference>
<dbReference type="GO" id="GO:0005085">
    <property type="term" value="F:guanyl-nucleotide exchange factor activity"/>
    <property type="evidence" value="ECO:0007669"/>
    <property type="project" value="InterPro"/>
</dbReference>
<feature type="compositionally biased region" description="Low complexity" evidence="1">
    <location>
        <begin position="246"/>
        <end position="259"/>
    </location>
</feature>
<dbReference type="Gene3D" id="2.30.29.30">
    <property type="entry name" value="Pleckstrin-homology domain (PH domain)/Phosphotyrosine-binding domain (PTB)"/>
    <property type="match status" value="1"/>
</dbReference>
<feature type="region of interest" description="Disordered" evidence="1">
    <location>
        <begin position="1195"/>
        <end position="1218"/>
    </location>
</feature>
<feature type="region of interest" description="Disordered" evidence="1">
    <location>
        <begin position="137"/>
        <end position="471"/>
    </location>
</feature>
<feature type="compositionally biased region" description="Low complexity" evidence="1">
    <location>
        <begin position="152"/>
        <end position="165"/>
    </location>
</feature>
<keyword evidence="5" id="KW-1185">Reference proteome</keyword>
<dbReference type="Proteomes" id="UP000305067">
    <property type="component" value="Unassembled WGS sequence"/>
</dbReference>
<dbReference type="PANTHER" id="PTHR10663">
    <property type="entry name" value="GUANYL-NUCLEOTIDE EXCHANGE FACTOR"/>
    <property type="match status" value="1"/>
</dbReference>
<dbReference type="EMBL" id="ML178815">
    <property type="protein sequence ID" value="TFL06638.1"/>
    <property type="molecule type" value="Genomic_DNA"/>
</dbReference>
<feature type="compositionally biased region" description="Polar residues" evidence="1">
    <location>
        <begin position="928"/>
        <end position="941"/>
    </location>
</feature>
<feature type="compositionally biased region" description="Pro residues" evidence="1">
    <location>
        <begin position="260"/>
        <end position="269"/>
    </location>
</feature>
<dbReference type="OrthoDB" id="430364at2759"/>
<dbReference type="SUPFAM" id="SSF48425">
    <property type="entry name" value="Sec7 domain"/>
    <property type="match status" value="1"/>
</dbReference>
<feature type="domain" description="PH" evidence="2">
    <location>
        <begin position="766"/>
        <end position="893"/>
    </location>
</feature>
<feature type="compositionally biased region" description="Polar residues" evidence="1">
    <location>
        <begin position="166"/>
        <end position="198"/>
    </location>
</feature>
<feature type="region of interest" description="Disordered" evidence="1">
    <location>
        <begin position="1129"/>
        <end position="1165"/>
    </location>
</feature>
<feature type="domain" description="SEC7" evidence="3">
    <location>
        <begin position="456"/>
        <end position="616"/>
    </location>
</feature>
<gene>
    <name evidence="4" type="ORF">BDV98DRAFT_159333</name>
</gene>
<name>A0A5C3QZ66_9AGAR</name>
<organism evidence="4 5">
    <name type="scientific">Pterulicium gracile</name>
    <dbReference type="NCBI Taxonomy" id="1884261"/>
    <lineage>
        <taxon>Eukaryota</taxon>
        <taxon>Fungi</taxon>
        <taxon>Dikarya</taxon>
        <taxon>Basidiomycota</taxon>
        <taxon>Agaricomycotina</taxon>
        <taxon>Agaricomycetes</taxon>
        <taxon>Agaricomycetidae</taxon>
        <taxon>Agaricales</taxon>
        <taxon>Pleurotineae</taxon>
        <taxon>Pterulaceae</taxon>
        <taxon>Pterulicium</taxon>
    </lineage>
</organism>
<feature type="compositionally biased region" description="Basic and acidic residues" evidence="1">
    <location>
        <begin position="1280"/>
        <end position="1292"/>
    </location>
</feature>
<feature type="region of interest" description="Disordered" evidence="1">
    <location>
        <begin position="1"/>
        <end position="27"/>
    </location>
</feature>
<feature type="compositionally biased region" description="Polar residues" evidence="1">
    <location>
        <begin position="288"/>
        <end position="300"/>
    </location>
</feature>
<feature type="compositionally biased region" description="Low complexity" evidence="1">
    <location>
        <begin position="948"/>
        <end position="958"/>
    </location>
</feature>
<protein>
    <recommendedName>
        <fullName evidence="6">SEC7 domain-containing protein</fullName>
    </recommendedName>
</protein>
<evidence type="ECO:0000259" key="3">
    <source>
        <dbReference type="PROSITE" id="PS50190"/>
    </source>
</evidence>
<dbReference type="SMART" id="SM00222">
    <property type="entry name" value="Sec7"/>
    <property type="match status" value="1"/>
</dbReference>
<dbReference type="GO" id="GO:0032012">
    <property type="term" value="P:regulation of ARF protein signal transduction"/>
    <property type="evidence" value="ECO:0007669"/>
    <property type="project" value="InterPro"/>
</dbReference>
<dbReference type="InterPro" id="IPR041681">
    <property type="entry name" value="PH_9"/>
</dbReference>
<feature type="region of interest" description="Disordered" evidence="1">
    <location>
        <begin position="1280"/>
        <end position="1305"/>
    </location>
</feature>
<dbReference type="Pfam" id="PF15410">
    <property type="entry name" value="PH_9"/>
    <property type="match status" value="1"/>
</dbReference>
<feature type="region of interest" description="Disordered" evidence="1">
    <location>
        <begin position="632"/>
        <end position="661"/>
    </location>
</feature>
<sequence length="1305" mass="142495">MFDILSGSNSTKSPPPPYSPHRPSSPLILAETTTTEVVTTTTTRLLLSPRRQRRYEEAGSHNVVMSSPSSLARDKELPPTPNDTVHPFPSAGQSANQLDVEPRTAPSLDVHGAEQPPRSPTTHALAHASLNLGFPHGIPRAGATTSPTITFSVSSPSSDNVPPDSTRTLVSQRSMHNLRSQPTSPQPSAGTTAVQQVSRRSRGISFGPNSFFGFGNSEATKPLARKSSFWSRKKTKSTTDAPNMDGPAGRSSASAAGPTPVLPGFPPSSPFNMDIAPSTPSRHKRGLSRSNSERVSSTPIRPQASEPVPIVQPPRSSFRRPSTADPTAPREPTTNLIPFLSPESSSLSSSRRPITSDSSANRGLARSVFLPSSSHPVPETSSPEPLLARISGDAGPATSEASAVRRPRSSTNPPLLNRLSISLFSSPSLPQRMHQESTRSSLSSSSPVVESARPSLQRPPAVVPKPSPPDETPEVYVVRLRSAVSKGGVAGILASSADPFYVRSLGVYMKDFEFSDLPLDVALRKLLMDAGLPRETQQIDRVIEAFAARYTECNMGLFSSDDHPYILAFSLIMLHTDNFNKSNKRKMTKADYVRNTRLPGIIHEVLDYFYDNIVFTPFIYVEDPYDVNGQVGLSSPLERRNQGSASRALSTHPSDSTVATSGGLLSKSARLDPYYLISQDLLGPLRVDVAQLLPLNNPYSFKGTATVWDEEELRTSFTEATVIEVINHQPTTSPFFAYASGAPSGVIGDANMTSPPLVPGERFTLKVTKVGVLDRKDDILPGGKKSTSRRWRSWSVVLTGSQMLLFRDPTWAGFFTDQLKGRHAVPGAPRFDITMFRPDELISVKDAVAVYDQTYKHPHTFRLAKADGHHILFKSVDDENMDSWLARINYASAFKSTGVKMRSSGMSLHDVRLTGIAAATSHLHDMQVKTSTARAQSWDNNSPKDLMDMLSSSLSSPPEQEGARPDNQDQESAIPRAPEVEGAAQFAQTFDEVKAELATGRWSDSRNSSPTNMVQQTPAHDSTCLLSSRSHFIACKVSDSEVLLSASQAQLDTDMRAVRNISILTPFQKATHDRLVSAVQTMSSRIMETRLEIVRLSCQREILKHDLEAEQRDCLRSKEMALRIATETLQSHLGKDPSPTDAEDAQDGRSAVLRRPSRSSRRNEPSICESFHSALDFNSDWPAILDDADTPGLLSANRTNDADSSATSLNSKETKDAALPHPAPHVDSAHEKFFTAAEGNDEEAEEWDKTRCAQRVSLVRWPSGHRIPTLLQHYVRSQDNDSLHSLHEEDRGQSASPHGAHRPDL</sequence>
<dbReference type="SUPFAM" id="SSF50729">
    <property type="entry name" value="PH domain-like"/>
    <property type="match status" value="1"/>
</dbReference>
<feature type="compositionally biased region" description="Pro residues" evidence="1">
    <location>
        <begin position="461"/>
        <end position="470"/>
    </location>
</feature>
<feature type="compositionally biased region" description="Low complexity" evidence="1">
    <location>
        <begin position="438"/>
        <end position="455"/>
    </location>
</feature>
<feature type="compositionally biased region" description="Polar residues" evidence="1">
    <location>
        <begin position="1196"/>
        <end position="1211"/>
    </location>
</feature>
<evidence type="ECO:0000313" key="5">
    <source>
        <dbReference type="Proteomes" id="UP000305067"/>
    </source>
</evidence>
<feature type="compositionally biased region" description="Low complexity" evidence="1">
    <location>
        <begin position="340"/>
        <end position="359"/>
    </location>
</feature>
<dbReference type="STRING" id="1884261.A0A5C3QZ66"/>
<dbReference type="Gene3D" id="1.10.1000.11">
    <property type="entry name" value="Arf Nucleotide-binding Site Opener,domain 2"/>
    <property type="match status" value="1"/>
</dbReference>
<dbReference type="InterPro" id="IPR035999">
    <property type="entry name" value="Sec7_dom_sf"/>
</dbReference>
<proteinExistence type="predicted"/>
<reference evidence="4 5" key="1">
    <citation type="journal article" date="2019" name="Nat. Ecol. Evol.">
        <title>Megaphylogeny resolves global patterns of mushroom evolution.</title>
        <authorList>
            <person name="Varga T."/>
            <person name="Krizsan K."/>
            <person name="Foldi C."/>
            <person name="Dima B."/>
            <person name="Sanchez-Garcia M."/>
            <person name="Sanchez-Ramirez S."/>
            <person name="Szollosi G.J."/>
            <person name="Szarkandi J.G."/>
            <person name="Papp V."/>
            <person name="Albert L."/>
            <person name="Andreopoulos W."/>
            <person name="Angelini C."/>
            <person name="Antonin V."/>
            <person name="Barry K.W."/>
            <person name="Bougher N.L."/>
            <person name="Buchanan P."/>
            <person name="Buyck B."/>
            <person name="Bense V."/>
            <person name="Catcheside P."/>
            <person name="Chovatia M."/>
            <person name="Cooper J."/>
            <person name="Damon W."/>
            <person name="Desjardin D."/>
            <person name="Finy P."/>
            <person name="Geml J."/>
            <person name="Haridas S."/>
            <person name="Hughes K."/>
            <person name="Justo A."/>
            <person name="Karasinski D."/>
            <person name="Kautmanova I."/>
            <person name="Kiss B."/>
            <person name="Kocsube S."/>
            <person name="Kotiranta H."/>
            <person name="LaButti K.M."/>
            <person name="Lechner B.E."/>
            <person name="Liimatainen K."/>
            <person name="Lipzen A."/>
            <person name="Lukacs Z."/>
            <person name="Mihaltcheva S."/>
            <person name="Morgado L.N."/>
            <person name="Niskanen T."/>
            <person name="Noordeloos M.E."/>
            <person name="Ohm R.A."/>
            <person name="Ortiz-Santana B."/>
            <person name="Ovrebo C."/>
            <person name="Racz N."/>
            <person name="Riley R."/>
            <person name="Savchenko A."/>
            <person name="Shiryaev A."/>
            <person name="Soop K."/>
            <person name="Spirin V."/>
            <person name="Szebenyi C."/>
            <person name="Tomsovsky M."/>
            <person name="Tulloss R.E."/>
            <person name="Uehling J."/>
            <person name="Grigoriev I.V."/>
            <person name="Vagvolgyi C."/>
            <person name="Papp T."/>
            <person name="Martin F.M."/>
            <person name="Miettinen O."/>
            <person name="Hibbett D.S."/>
            <person name="Nagy L.G."/>
        </authorList>
    </citation>
    <scope>NUCLEOTIDE SEQUENCE [LARGE SCALE GENOMIC DNA]</scope>
    <source>
        <strain evidence="4 5">CBS 309.79</strain>
    </source>
</reference>
<feature type="compositionally biased region" description="Low complexity" evidence="1">
    <location>
        <begin position="419"/>
        <end position="430"/>
    </location>
</feature>
<feature type="compositionally biased region" description="Polar residues" evidence="1">
    <location>
        <begin position="370"/>
        <end position="383"/>
    </location>
</feature>
<feature type="compositionally biased region" description="Low complexity" evidence="1">
    <location>
        <begin position="203"/>
        <end position="217"/>
    </location>
</feature>
<evidence type="ECO:0000256" key="1">
    <source>
        <dbReference type="SAM" id="MobiDB-lite"/>
    </source>
</evidence>
<dbReference type="SMART" id="SM00233">
    <property type="entry name" value="PH"/>
    <property type="match status" value="1"/>
</dbReference>
<feature type="compositionally biased region" description="Polar residues" evidence="1">
    <location>
        <begin position="642"/>
        <end position="660"/>
    </location>
</feature>
<accession>A0A5C3QZ66</accession>
<feature type="region of interest" description="Disordered" evidence="1">
    <location>
        <begin position="49"/>
        <end position="102"/>
    </location>
</feature>
<evidence type="ECO:0008006" key="6">
    <source>
        <dbReference type="Google" id="ProtNLM"/>
    </source>
</evidence>
<dbReference type="InterPro" id="IPR011993">
    <property type="entry name" value="PH-like_dom_sf"/>
</dbReference>
<dbReference type="InterPro" id="IPR001849">
    <property type="entry name" value="PH_domain"/>
</dbReference>
<dbReference type="InterPro" id="IPR000904">
    <property type="entry name" value="Sec7_dom"/>
</dbReference>
<feature type="region of interest" description="Disordered" evidence="1">
    <location>
        <begin position="925"/>
        <end position="973"/>
    </location>
</feature>
<evidence type="ECO:0000259" key="2">
    <source>
        <dbReference type="PROSITE" id="PS50003"/>
    </source>
</evidence>
<dbReference type="PANTHER" id="PTHR10663:SF405">
    <property type="entry name" value="ARF GUANINE NUCLEOTIDE EXCHANGE FACTOR SYT1"/>
    <property type="match status" value="1"/>
</dbReference>
<dbReference type="InterPro" id="IPR023394">
    <property type="entry name" value="Sec7_C_sf"/>
</dbReference>
<dbReference type="Pfam" id="PF01369">
    <property type="entry name" value="Sec7"/>
    <property type="match status" value="1"/>
</dbReference>
<evidence type="ECO:0000313" key="4">
    <source>
        <dbReference type="EMBL" id="TFL06638.1"/>
    </source>
</evidence>
<dbReference type="PROSITE" id="PS50190">
    <property type="entry name" value="SEC7"/>
    <property type="match status" value="1"/>
</dbReference>